<sequence>MRFLLLLFLLNFDGNETINNDFPLNILVPAKYKLVQGGSIEDNVVYFALVSRHTDGPLKGRVENVIGIRQFLEVTLFEDKLKSMKKREKLESIVRNTHTCFIDVTIIDKGVDVELPTYDRMHVTVFVIVENNFYEISGSPKVIVESLGLQCLSELKQKYKQLE</sequence>
<organism evidence="1 2">
    <name type="scientific">Thalassotalea agarivorans</name>
    <name type="common">Thalassomonas agarivorans</name>
    <dbReference type="NCBI Taxonomy" id="349064"/>
    <lineage>
        <taxon>Bacteria</taxon>
        <taxon>Pseudomonadati</taxon>
        <taxon>Pseudomonadota</taxon>
        <taxon>Gammaproteobacteria</taxon>
        <taxon>Alteromonadales</taxon>
        <taxon>Colwelliaceae</taxon>
        <taxon>Thalassotalea</taxon>
    </lineage>
</organism>
<gene>
    <name evidence="1" type="ORF">SAMN05660429_01972</name>
</gene>
<evidence type="ECO:0000313" key="1">
    <source>
        <dbReference type="EMBL" id="SET49949.1"/>
    </source>
</evidence>
<dbReference type="EMBL" id="FOHK01000008">
    <property type="protein sequence ID" value="SET49949.1"/>
    <property type="molecule type" value="Genomic_DNA"/>
</dbReference>
<proteinExistence type="predicted"/>
<dbReference type="AlphaFoldDB" id="A0A1I0EWU6"/>
<evidence type="ECO:0000313" key="2">
    <source>
        <dbReference type="Proteomes" id="UP000199308"/>
    </source>
</evidence>
<protein>
    <submittedName>
        <fullName evidence="1">Uncharacterized protein</fullName>
    </submittedName>
</protein>
<keyword evidence="2" id="KW-1185">Reference proteome</keyword>
<dbReference type="RefSeq" id="WP_093329679.1">
    <property type="nucleotide sequence ID" value="NZ_AP027363.1"/>
</dbReference>
<dbReference type="Proteomes" id="UP000199308">
    <property type="component" value="Unassembled WGS sequence"/>
</dbReference>
<accession>A0A1I0EWU6</accession>
<name>A0A1I0EWU6_THASX</name>
<reference evidence="1 2" key="1">
    <citation type="submission" date="2016-10" db="EMBL/GenBank/DDBJ databases">
        <authorList>
            <person name="de Groot N.N."/>
        </authorList>
    </citation>
    <scope>NUCLEOTIDE SEQUENCE [LARGE SCALE GENOMIC DNA]</scope>
    <source>
        <strain evidence="1 2">DSM 19706</strain>
    </source>
</reference>